<evidence type="ECO:0000256" key="1">
    <source>
        <dbReference type="SAM" id="Phobius"/>
    </source>
</evidence>
<sequence>MDLRERILRRVARPPEQLGLILTGLVLVCLITGLAGLLDVQHRRDVLVGVADRSSPLAGAALTVYQSLSDADAIATGAFLTGDQAPADLRARYRTDITEAASALSTAAAGAPDVKTATAVAELTALLPMYTGIVEKAETNNLLQKSVGAAYLRESSGLVRERMLPVAQQLFRDEMVRLSVAQDDAGSLAWFPLTIGGLALIALLASQVYLRRTTNRTLNAGLLGASVAVVAALTWLVAASATAVGHNDAGREGGSVPLEALAEARITVLTARSEEALSLVARGNGQRYEDGYKQARQRLDGDKAQLGSFAAALDRIGDAPIRSTVESAVGTWQRWRTDHQQLRELDDKGEYIKAVRLATGVDTTLQEAMPAKIEQDNTGTLAADVDKKLGEAVGQAQSVFDDQAARAVNSLSVADVGIAILMLLACAGVAFGMAPRIREYR</sequence>
<evidence type="ECO:0008006" key="4">
    <source>
        <dbReference type="Google" id="ProtNLM"/>
    </source>
</evidence>
<keyword evidence="3" id="KW-1185">Reference proteome</keyword>
<proteinExistence type="predicted"/>
<accession>A0ABS4TTD4</accession>
<protein>
    <recommendedName>
        <fullName evidence="4">Chemotaxis methyl-accepting receptor HlyB-like 4HB MCP domain-containing protein</fullName>
    </recommendedName>
</protein>
<reference evidence="2 3" key="1">
    <citation type="submission" date="2021-03" db="EMBL/GenBank/DDBJ databases">
        <title>Sequencing the genomes of 1000 actinobacteria strains.</title>
        <authorList>
            <person name="Klenk H.-P."/>
        </authorList>
    </citation>
    <scope>NUCLEOTIDE SEQUENCE [LARGE SCALE GENOMIC DNA]</scope>
    <source>
        <strain evidence="2 3">DSM 46670</strain>
    </source>
</reference>
<keyword evidence="1" id="KW-0812">Transmembrane</keyword>
<name>A0ABS4TTD4_9PSEU</name>
<organism evidence="2 3">
    <name type="scientific">Kibdelosporangium banguiense</name>
    <dbReference type="NCBI Taxonomy" id="1365924"/>
    <lineage>
        <taxon>Bacteria</taxon>
        <taxon>Bacillati</taxon>
        <taxon>Actinomycetota</taxon>
        <taxon>Actinomycetes</taxon>
        <taxon>Pseudonocardiales</taxon>
        <taxon>Pseudonocardiaceae</taxon>
        <taxon>Kibdelosporangium</taxon>
    </lineage>
</organism>
<evidence type="ECO:0000313" key="2">
    <source>
        <dbReference type="EMBL" id="MBP2327655.1"/>
    </source>
</evidence>
<feature type="transmembrane region" description="Helical" evidence="1">
    <location>
        <begin position="188"/>
        <end position="210"/>
    </location>
</feature>
<dbReference type="RefSeq" id="WP_209644595.1">
    <property type="nucleotide sequence ID" value="NZ_JAGINW010000001.1"/>
</dbReference>
<dbReference type="EMBL" id="JAGINW010000001">
    <property type="protein sequence ID" value="MBP2327655.1"/>
    <property type="molecule type" value="Genomic_DNA"/>
</dbReference>
<feature type="transmembrane region" description="Helical" evidence="1">
    <location>
        <begin position="20"/>
        <end position="38"/>
    </location>
</feature>
<dbReference type="Proteomes" id="UP001519332">
    <property type="component" value="Unassembled WGS sequence"/>
</dbReference>
<keyword evidence="1" id="KW-0472">Membrane</keyword>
<evidence type="ECO:0000313" key="3">
    <source>
        <dbReference type="Proteomes" id="UP001519332"/>
    </source>
</evidence>
<gene>
    <name evidence="2" type="ORF">JOF56_008040</name>
</gene>
<feature type="transmembrane region" description="Helical" evidence="1">
    <location>
        <begin position="416"/>
        <end position="434"/>
    </location>
</feature>
<comment type="caution">
    <text evidence="2">The sequence shown here is derived from an EMBL/GenBank/DDBJ whole genome shotgun (WGS) entry which is preliminary data.</text>
</comment>
<feature type="transmembrane region" description="Helical" evidence="1">
    <location>
        <begin position="217"/>
        <end position="238"/>
    </location>
</feature>
<keyword evidence="1" id="KW-1133">Transmembrane helix</keyword>